<proteinExistence type="predicted"/>
<reference evidence="2 3" key="1">
    <citation type="journal article" date="2019" name="New Phytol.">
        <title>Comparative genomics reveals unique wood-decay strategies and fruiting body development in the Schizophyllaceae.</title>
        <authorList>
            <person name="Almasi E."/>
            <person name="Sahu N."/>
            <person name="Krizsan K."/>
            <person name="Balint B."/>
            <person name="Kovacs G.M."/>
            <person name="Kiss B."/>
            <person name="Cseklye J."/>
            <person name="Drula E."/>
            <person name="Henrissat B."/>
            <person name="Nagy I."/>
            <person name="Chovatia M."/>
            <person name="Adam C."/>
            <person name="LaButti K."/>
            <person name="Lipzen A."/>
            <person name="Riley R."/>
            <person name="Grigoriev I.V."/>
            <person name="Nagy L.G."/>
        </authorList>
    </citation>
    <scope>NUCLEOTIDE SEQUENCE [LARGE SCALE GENOMIC DNA]</scope>
    <source>
        <strain evidence="2 3">NL-1724</strain>
    </source>
</reference>
<organism evidence="2 3">
    <name type="scientific">Schizophyllum amplum</name>
    <dbReference type="NCBI Taxonomy" id="97359"/>
    <lineage>
        <taxon>Eukaryota</taxon>
        <taxon>Fungi</taxon>
        <taxon>Dikarya</taxon>
        <taxon>Basidiomycota</taxon>
        <taxon>Agaricomycotina</taxon>
        <taxon>Agaricomycetes</taxon>
        <taxon>Agaricomycetidae</taxon>
        <taxon>Agaricales</taxon>
        <taxon>Schizophyllaceae</taxon>
        <taxon>Schizophyllum</taxon>
    </lineage>
</organism>
<gene>
    <name evidence="2" type="ORF">BD626DRAFT_586874</name>
</gene>
<evidence type="ECO:0000256" key="1">
    <source>
        <dbReference type="SAM" id="MobiDB-lite"/>
    </source>
</evidence>
<feature type="compositionally biased region" description="Basic and acidic residues" evidence="1">
    <location>
        <begin position="128"/>
        <end position="150"/>
    </location>
</feature>
<evidence type="ECO:0000313" key="2">
    <source>
        <dbReference type="EMBL" id="TRM57060.1"/>
    </source>
</evidence>
<dbReference type="EMBL" id="VDMD01000053">
    <property type="protein sequence ID" value="TRM57060.1"/>
    <property type="molecule type" value="Genomic_DNA"/>
</dbReference>
<feature type="region of interest" description="Disordered" evidence="1">
    <location>
        <begin position="116"/>
        <end position="150"/>
    </location>
</feature>
<comment type="caution">
    <text evidence="2">The sequence shown here is derived from an EMBL/GenBank/DDBJ whole genome shotgun (WGS) entry which is preliminary data.</text>
</comment>
<evidence type="ECO:0000313" key="3">
    <source>
        <dbReference type="Proteomes" id="UP000320762"/>
    </source>
</evidence>
<dbReference type="Proteomes" id="UP000320762">
    <property type="component" value="Unassembled WGS sequence"/>
</dbReference>
<sequence length="150" mass="17505">IASAACISCSNRRSLPQPPSLCHSRRLPHSRRLSHSRRLFHSRRLPHSHCLPHSRRLSHICRYAPLVQWLQWLQKQNRLQTEPTESDTPGIEPCSLARLPGSLARLPGSHLRALLRPGIRPNSQPHRPFLDGEAHWHQPERRYQPERRHQ</sequence>
<dbReference type="AlphaFoldDB" id="A0A550BWY7"/>
<feature type="non-terminal residue" evidence="2">
    <location>
        <position position="1"/>
    </location>
</feature>
<feature type="non-terminal residue" evidence="2">
    <location>
        <position position="150"/>
    </location>
</feature>
<keyword evidence="3" id="KW-1185">Reference proteome</keyword>
<accession>A0A550BWY7</accession>
<protein>
    <submittedName>
        <fullName evidence="2">Uncharacterized protein</fullName>
    </submittedName>
</protein>
<name>A0A550BWY7_9AGAR</name>